<proteinExistence type="predicted"/>
<evidence type="ECO:0000313" key="2">
    <source>
        <dbReference type="Proteomes" id="UP000435036"/>
    </source>
</evidence>
<evidence type="ECO:0000313" key="1">
    <source>
        <dbReference type="EMBL" id="MVZ61935.1"/>
    </source>
</evidence>
<sequence length="293" mass="33120">MLTKKLLIGLLLLLSSLNPLALWGQELLPAVRKSIGKASHPALNELSGIIPSGRYPGKYWVHNDSGDEARVFLIDSLAKLNHEFRLAGVQARDVEDIAWVKKDGKNYIVLADIGDNQAKRKDISLYVFEEPVLRRKLDTIPAAAIRSIRLQYPDKARDAEAIFVDPVDQQFYLISKRDFRSTLYTAAIFQAAKASFRLQKVLELPFTFITAADIAADGSGILMKNLTQVYYWPRLAQEPLRSVLNKPYFKIAYSVEPQGEAIAFDRTDSSFVTISERPFGLDAYLYQYKFTKP</sequence>
<accession>A0A6N8KWZ9</accession>
<dbReference type="Proteomes" id="UP000435036">
    <property type="component" value="Unassembled WGS sequence"/>
</dbReference>
<organism evidence="1 2">
    <name type="scientific">Sphingobacterium humi</name>
    <dbReference type="NCBI Taxonomy" id="1796905"/>
    <lineage>
        <taxon>Bacteria</taxon>
        <taxon>Pseudomonadati</taxon>
        <taxon>Bacteroidota</taxon>
        <taxon>Sphingobacteriia</taxon>
        <taxon>Sphingobacteriales</taxon>
        <taxon>Sphingobacteriaceae</taxon>
        <taxon>Sphingobacterium</taxon>
    </lineage>
</organism>
<evidence type="ECO:0008006" key="3">
    <source>
        <dbReference type="Google" id="ProtNLM"/>
    </source>
</evidence>
<dbReference type="OrthoDB" id="9798438at2"/>
<dbReference type="EMBL" id="WSQA01000005">
    <property type="protein sequence ID" value="MVZ61935.1"/>
    <property type="molecule type" value="Genomic_DNA"/>
</dbReference>
<gene>
    <name evidence="1" type="ORF">GQF63_07890</name>
</gene>
<protein>
    <recommendedName>
        <fullName evidence="3">Esterase-like activity of phytase family protein</fullName>
    </recommendedName>
</protein>
<name>A0A6N8KWZ9_9SPHI</name>
<comment type="caution">
    <text evidence="1">The sequence shown here is derived from an EMBL/GenBank/DDBJ whole genome shotgun (WGS) entry which is preliminary data.</text>
</comment>
<dbReference type="RefSeq" id="WP_160368685.1">
    <property type="nucleotide sequence ID" value="NZ_WSQA01000005.1"/>
</dbReference>
<dbReference type="AlphaFoldDB" id="A0A6N8KWZ9"/>
<keyword evidence="2" id="KW-1185">Reference proteome</keyword>
<reference evidence="1 2" key="1">
    <citation type="submission" date="2019-12" db="EMBL/GenBank/DDBJ databases">
        <authorList>
            <person name="Dong K."/>
        </authorList>
    </citation>
    <scope>NUCLEOTIDE SEQUENCE [LARGE SCALE GENOMIC DNA]</scope>
    <source>
        <strain evidence="1 2">JCM 31225</strain>
    </source>
</reference>